<evidence type="ECO:0000256" key="1">
    <source>
        <dbReference type="ARBA" id="ARBA00005254"/>
    </source>
</evidence>
<dbReference type="InterPro" id="IPR029069">
    <property type="entry name" value="HotDog_dom_sf"/>
</dbReference>
<dbReference type="Gene3D" id="3.10.129.10">
    <property type="entry name" value="Hotdog Thioesterase"/>
    <property type="match status" value="1"/>
</dbReference>
<protein>
    <submittedName>
        <fullName evidence="3">MaoC family dehydratase</fullName>
    </submittedName>
</protein>
<evidence type="ECO:0000313" key="4">
    <source>
        <dbReference type="Proteomes" id="UP001431656"/>
    </source>
</evidence>
<sequence>MKINLEVGDVAQFTKTLGESDVYLFAGITGDLSPNHINEEYGRTTPYGGRIAHGMLVLSLSSACSTMIQARAGQACVSYGYDKVRFTAGVLIGDTLTVTYTITEVDQEAAKTYSSIEIHNQGGELCAVGKHILKFFDAPLA</sequence>
<dbReference type="PANTHER" id="PTHR43664">
    <property type="entry name" value="MONOAMINE OXIDASE-RELATED"/>
    <property type="match status" value="1"/>
</dbReference>
<dbReference type="InterPro" id="IPR052342">
    <property type="entry name" value="MCH/BMMD"/>
</dbReference>
<dbReference type="Pfam" id="PF01575">
    <property type="entry name" value="MaoC_dehydratas"/>
    <property type="match status" value="1"/>
</dbReference>
<keyword evidence="4" id="KW-1185">Reference proteome</keyword>
<dbReference type="PANTHER" id="PTHR43664:SF1">
    <property type="entry name" value="BETA-METHYLMALYL-COA DEHYDRATASE"/>
    <property type="match status" value="1"/>
</dbReference>
<evidence type="ECO:0000313" key="3">
    <source>
        <dbReference type="EMBL" id="BEH03064.1"/>
    </source>
</evidence>
<name>A0AAN0KF23_9ACTN</name>
<dbReference type="EMBL" id="AP028056">
    <property type="protein sequence ID" value="BEH03064.1"/>
    <property type="molecule type" value="Genomic_DNA"/>
</dbReference>
<dbReference type="CDD" id="cd03449">
    <property type="entry name" value="R_hydratase"/>
    <property type="match status" value="1"/>
</dbReference>
<reference evidence="3" key="1">
    <citation type="journal article" date="2024" name="Int. J. Syst. Evol. Microbiol.">
        <title>Brooklawnia propionicigenes sp. nov., a facultatively anaerobic, propionate-producing bacterium isolated from a methanogenic reactor treating waste from cattle farms.</title>
        <authorList>
            <person name="Akita Y."/>
            <person name="Ueki A."/>
            <person name="Tonouchi A."/>
            <person name="Sugawara Y."/>
            <person name="Honma S."/>
            <person name="Kaku N."/>
            <person name="Ueki K."/>
        </authorList>
    </citation>
    <scope>NUCLEOTIDE SEQUENCE</scope>
    <source>
        <strain evidence="3">SH051</strain>
    </source>
</reference>
<organism evidence="3 4">
    <name type="scientific">Brooklawnia propionicigenes</name>
    <dbReference type="NCBI Taxonomy" id="3041175"/>
    <lineage>
        <taxon>Bacteria</taxon>
        <taxon>Bacillati</taxon>
        <taxon>Actinomycetota</taxon>
        <taxon>Actinomycetes</taxon>
        <taxon>Propionibacteriales</taxon>
        <taxon>Propionibacteriaceae</taxon>
        <taxon>Brooklawnia</taxon>
    </lineage>
</organism>
<gene>
    <name evidence="3" type="ORF">brsh051_23450</name>
</gene>
<dbReference type="SUPFAM" id="SSF54637">
    <property type="entry name" value="Thioesterase/thiol ester dehydrase-isomerase"/>
    <property type="match status" value="1"/>
</dbReference>
<dbReference type="InterPro" id="IPR002539">
    <property type="entry name" value="MaoC-like_dom"/>
</dbReference>
<comment type="similarity">
    <text evidence="1">Belongs to the enoyl-CoA hydratase/isomerase family.</text>
</comment>
<dbReference type="AlphaFoldDB" id="A0AAN0KF23"/>
<proteinExistence type="inferred from homology"/>
<evidence type="ECO:0000259" key="2">
    <source>
        <dbReference type="Pfam" id="PF01575"/>
    </source>
</evidence>
<accession>A0AAN0KF23</accession>
<feature type="domain" description="MaoC-like" evidence="2">
    <location>
        <begin position="14"/>
        <end position="109"/>
    </location>
</feature>
<dbReference type="RefSeq" id="WP_286265209.1">
    <property type="nucleotide sequence ID" value="NZ_AP028056.1"/>
</dbReference>
<dbReference type="KEGG" id="broo:brsh051_23450"/>
<dbReference type="Proteomes" id="UP001431656">
    <property type="component" value="Chromosome"/>
</dbReference>